<keyword evidence="2" id="KW-1185">Reference proteome</keyword>
<comment type="caution">
    <text evidence="1">The sequence shown here is derived from an EMBL/GenBank/DDBJ whole genome shotgun (WGS) entry which is preliminary data.</text>
</comment>
<protein>
    <submittedName>
        <fullName evidence="1">Uncharacterized protein</fullName>
    </submittedName>
</protein>
<gene>
    <name evidence="1" type="ORF">SO694_00005649</name>
</gene>
<evidence type="ECO:0000313" key="1">
    <source>
        <dbReference type="EMBL" id="KAK7249982.1"/>
    </source>
</evidence>
<dbReference type="Proteomes" id="UP001363151">
    <property type="component" value="Unassembled WGS sequence"/>
</dbReference>
<reference evidence="1 2" key="1">
    <citation type="submission" date="2024-03" db="EMBL/GenBank/DDBJ databases">
        <title>Aureococcus anophagefferens CCMP1851 and Kratosvirus quantuckense: Draft genome of a second virus-susceptible host strain in the model system.</title>
        <authorList>
            <person name="Chase E."/>
            <person name="Truchon A.R."/>
            <person name="Schepens W."/>
            <person name="Wilhelm S.W."/>
        </authorList>
    </citation>
    <scope>NUCLEOTIDE SEQUENCE [LARGE SCALE GENOMIC DNA]</scope>
    <source>
        <strain evidence="1 2">CCMP1851</strain>
    </source>
</reference>
<proteinExistence type="predicted"/>
<evidence type="ECO:0000313" key="2">
    <source>
        <dbReference type="Proteomes" id="UP001363151"/>
    </source>
</evidence>
<sequence>MLRALSSLGGCVGLVFGQFSEASKDVSSLLADVATALSESRWISMGCACPDQAKALLSNELHREWGTTAAKYRARYRSPASSTPRTPWISFPWMVGLVGAAETVSPPSATPAPAAADATDGGCKHVHPEMIPGMGAFTCDDAAALG</sequence>
<dbReference type="EMBL" id="JBBJCI010000039">
    <property type="protein sequence ID" value="KAK7249982.1"/>
    <property type="molecule type" value="Genomic_DNA"/>
</dbReference>
<accession>A0ABR1GAF2</accession>
<organism evidence="1 2">
    <name type="scientific">Aureococcus anophagefferens</name>
    <name type="common">Harmful bloom alga</name>
    <dbReference type="NCBI Taxonomy" id="44056"/>
    <lineage>
        <taxon>Eukaryota</taxon>
        <taxon>Sar</taxon>
        <taxon>Stramenopiles</taxon>
        <taxon>Ochrophyta</taxon>
        <taxon>Pelagophyceae</taxon>
        <taxon>Pelagomonadales</taxon>
        <taxon>Pelagomonadaceae</taxon>
        <taxon>Aureococcus</taxon>
    </lineage>
</organism>
<name>A0ABR1GAF2_AURAN</name>